<comment type="caution">
    <text evidence="3">The sequence shown here is derived from an EMBL/GenBank/DDBJ whole genome shotgun (WGS) entry which is preliminary data.</text>
</comment>
<feature type="region of interest" description="Disordered" evidence="2">
    <location>
        <begin position="190"/>
        <end position="217"/>
    </location>
</feature>
<organism evidence="3 4">
    <name type="scientific">Clohesyomyces aquaticus</name>
    <dbReference type="NCBI Taxonomy" id="1231657"/>
    <lineage>
        <taxon>Eukaryota</taxon>
        <taxon>Fungi</taxon>
        <taxon>Dikarya</taxon>
        <taxon>Ascomycota</taxon>
        <taxon>Pezizomycotina</taxon>
        <taxon>Dothideomycetes</taxon>
        <taxon>Pleosporomycetidae</taxon>
        <taxon>Pleosporales</taxon>
        <taxon>Lindgomycetaceae</taxon>
        <taxon>Clohesyomyces</taxon>
    </lineage>
</organism>
<reference evidence="3 4" key="1">
    <citation type="submission" date="2016-07" db="EMBL/GenBank/DDBJ databases">
        <title>Pervasive Adenine N6-methylation of Active Genes in Fungi.</title>
        <authorList>
            <consortium name="DOE Joint Genome Institute"/>
            <person name="Mondo S.J."/>
            <person name="Dannebaum R.O."/>
            <person name="Kuo R.C."/>
            <person name="Labutti K."/>
            <person name="Haridas S."/>
            <person name="Kuo A."/>
            <person name="Salamov A."/>
            <person name="Ahrendt S.R."/>
            <person name="Lipzen A."/>
            <person name="Sullivan W."/>
            <person name="Andreopoulos W.B."/>
            <person name="Clum A."/>
            <person name="Lindquist E."/>
            <person name="Daum C."/>
            <person name="Ramamoorthy G.K."/>
            <person name="Gryganskyi A."/>
            <person name="Culley D."/>
            <person name="Magnuson J.K."/>
            <person name="James T.Y."/>
            <person name="O'Malley M.A."/>
            <person name="Stajich J.E."/>
            <person name="Spatafora J.W."/>
            <person name="Visel A."/>
            <person name="Grigoriev I.V."/>
        </authorList>
    </citation>
    <scope>NUCLEOTIDE SEQUENCE [LARGE SCALE GENOMIC DNA]</scope>
    <source>
        <strain evidence="3 4">CBS 115471</strain>
    </source>
</reference>
<evidence type="ECO:0000313" key="4">
    <source>
        <dbReference type="Proteomes" id="UP000193144"/>
    </source>
</evidence>
<feature type="coiled-coil region" evidence="1">
    <location>
        <begin position="82"/>
        <end position="109"/>
    </location>
</feature>
<evidence type="ECO:0008006" key="5">
    <source>
        <dbReference type="Google" id="ProtNLM"/>
    </source>
</evidence>
<dbReference type="OrthoDB" id="5404564at2759"/>
<feature type="compositionally biased region" description="Polar residues" evidence="2">
    <location>
        <begin position="203"/>
        <end position="215"/>
    </location>
</feature>
<feature type="compositionally biased region" description="Basic residues" evidence="2">
    <location>
        <begin position="190"/>
        <end position="202"/>
    </location>
</feature>
<evidence type="ECO:0000313" key="3">
    <source>
        <dbReference type="EMBL" id="ORY07931.1"/>
    </source>
</evidence>
<dbReference type="STRING" id="1231657.A0A1Y1ZCE4"/>
<proteinExistence type="predicted"/>
<evidence type="ECO:0000256" key="2">
    <source>
        <dbReference type="SAM" id="MobiDB-lite"/>
    </source>
</evidence>
<gene>
    <name evidence="3" type="ORF">BCR34DRAFT_603732</name>
</gene>
<keyword evidence="1" id="KW-0175">Coiled coil</keyword>
<keyword evidence="4" id="KW-1185">Reference proteome</keyword>
<dbReference type="PANTHER" id="PTHR38886:SF1">
    <property type="entry name" value="NACHT-NTPASE AND P-LOOP NTPASES N-TERMINAL DOMAIN-CONTAINING PROTEIN"/>
    <property type="match status" value="1"/>
</dbReference>
<dbReference type="Proteomes" id="UP000193144">
    <property type="component" value="Unassembled WGS sequence"/>
</dbReference>
<accession>A0A1Y1ZCE4</accession>
<name>A0A1Y1ZCE4_9PLEO</name>
<dbReference type="EMBL" id="MCFA01000105">
    <property type="protein sequence ID" value="ORY07931.1"/>
    <property type="molecule type" value="Genomic_DNA"/>
</dbReference>
<dbReference type="AlphaFoldDB" id="A0A1Y1ZCE4"/>
<sequence length="644" mass="71793">MASPVSIGDAILLSKLAYRLGHALTIGRKSAPEGLEEVQNQLYSLGRALEYVASRLSTKQTGQDPVSGPAWTVYPKNEDEAIEQVVRNCKNTLERLETLVEKYNDLQQRPAQEVNRESGTGWQSNLKTNLKKVRWTMQGEELDAIREDLHVHIASLNLLISGMTQSTQRVEGKLEEVHVMMKDVHDWYTRHLKPGNSGKRRVTGQTSNESMTGNESSERSLSPFFEIAAELPANPNPIVLCPRVSFREGWIESLGETSGNMRGVFVCNCERHSGTRAEGPHSKNIGFSLISISLLVRIPGSVRSWQIFCASDQVTSLIVRSVTPEGKEQCEVTTNVTAWAHMKADLEAFQEQVDLLAGAQAIQSLMRGASSTSIYHSTTENGQSYSILDLKSKASQFRGQICAVSFLSNGRRFSQHSIDTAQFLHYRTQSANANLLHEGYAEFVLKTLAGSAGISQFTIQMTRKTCFQRKWGLNTIQLVRLTCRSEEGGRSDEITCEEIEIECVSPRVEQELYSMFEAVRQELQLQYLQYPRVGESVVGSREYGDILIDHLYLMRPRATVVFDPEGSMHRLILRSSSGASVVAIELPSAFLKTISESPGAIESVELRAHFIEHDVDRTRHETGSAQLPQAFLEGPVAEMKRLGL</sequence>
<protein>
    <recommendedName>
        <fullName evidence="5">NACHT-NTPase and P-loop NTPases N-terminal domain-containing protein</fullName>
    </recommendedName>
</protein>
<dbReference type="PANTHER" id="PTHR38886">
    <property type="entry name" value="SESA DOMAIN-CONTAINING PROTEIN"/>
    <property type="match status" value="1"/>
</dbReference>
<evidence type="ECO:0000256" key="1">
    <source>
        <dbReference type="SAM" id="Coils"/>
    </source>
</evidence>